<protein>
    <submittedName>
        <fullName evidence="2">Uncharacterized protein</fullName>
    </submittedName>
</protein>
<organism evidence="2 3">
    <name type="scientific">Durusdinium trenchii</name>
    <dbReference type="NCBI Taxonomy" id="1381693"/>
    <lineage>
        <taxon>Eukaryota</taxon>
        <taxon>Sar</taxon>
        <taxon>Alveolata</taxon>
        <taxon>Dinophyceae</taxon>
        <taxon>Suessiales</taxon>
        <taxon>Symbiodiniaceae</taxon>
        <taxon>Durusdinium</taxon>
    </lineage>
</organism>
<feature type="non-terminal residue" evidence="2">
    <location>
        <position position="1"/>
    </location>
</feature>
<feature type="region of interest" description="Disordered" evidence="1">
    <location>
        <begin position="1"/>
        <end position="20"/>
    </location>
</feature>
<evidence type="ECO:0000313" key="2">
    <source>
        <dbReference type="EMBL" id="CAK9072200.1"/>
    </source>
</evidence>
<sequence length="80" mass="8551">EPSGRTPDSASEHHLTHAAPAAERVEAVKESYDPELLQTLDLPVFLKDCGLSRCRRGVYLGHWGHDGSGGTPGESEGGVR</sequence>
<evidence type="ECO:0000313" key="3">
    <source>
        <dbReference type="Proteomes" id="UP001642484"/>
    </source>
</evidence>
<reference evidence="2 3" key="1">
    <citation type="submission" date="2024-02" db="EMBL/GenBank/DDBJ databases">
        <authorList>
            <person name="Chen Y."/>
            <person name="Shah S."/>
            <person name="Dougan E. K."/>
            <person name="Thang M."/>
            <person name="Chan C."/>
        </authorList>
    </citation>
    <scope>NUCLEOTIDE SEQUENCE [LARGE SCALE GENOMIC DNA]</scope>
</reference>
<accession>A0ABP0PBZ0</accession>
<gene>
    <name evidence="2" type="ORF">CCMP2556_LOCUS35509</name>
</gene>
<comment type="caution">
    <text evidence="2">The sequence shown here is derived from an EMBL/GenBank/DDBJ whole genome shotgun (WGS) entry which is preliminary data.</text>
</comment>
<dbReference type="EMBL" id="CAXAMN010022709">
    <property type="protein sequence ID" value="CAK9072200.1"/>
    <property type="molecule type" value="Genomic_DNA"/>
</dbReference>
<dbReference type="Proteomes" id="UP001642484">
    <property type="component" value="Unassembled WGS sequence"/>
</dbReference>
<keyword evidence="3" id="KW-1185">Reference proteome</keyword>
<name>A0ABP0PBZ0_9DINO</name>
<evidence type="ECO:0000256" key="1">
    <source>
        <dbReference type="SAM" id="MobiDB-lite"/>
    </source>
</evidence>
<proteinExistence type="predicted"/>